<dbReference type="EMBL" id="SRLO01000310">
    <property type="protein sequence ID" value="TNN61694.1"/>
    <property type="molecule type" value="Genomic_DNA"/>
</dbReference>
<accession>A0A4Z2H9Y6</accession>
<reference evidence="2 3" key="1">
    <citation type="submission" date="2019-03" db="EMBL/GenBank/DDBJ databases">
        <title>First draft genome of Liparis tanakae, snailfish: a comprehensive survey of snailfish specific genes.</title>
        <authorList>
            <person name="Kim W."/>
            <person name="Song I."/>
            <person name="Jeong J.-H."/>
            <person name="Kim D."/>
            <person name="Kim S."/>
            <person name="Ryu S."/>
            <person name="Song J.Y."/>
            <person name="Lee S.K."/>
        </authorList>
    </citation>
    <scope>NUCLEOTIDE SEQUENCE [LARGE SCALE GENOMIC DNA]</scope>
    <source>
        <tissue evidence="2">Muscle</tissue>
    </source>
</reference>
<organism evidence="2 3">
    <name type="scientific">Liparis tanakae</name>
    <name type="common">Tanaka's snailfish</name>
    <dbReference type="NCBI Taxonomy" id="230148"/>
    <lineage>
        <taxon>Eukaryota</taxon>
        <taxon>Metazoa</taxon>
        <taxon>Chordata</taxon>
        <taxon>Craniata</taxon>
        <taxon>Vertebrata</taxon>
        <taxon>Euteleostomi</taxon>
        <taxon>Actinopterygii</taxon>
        <taxon>Neopterygii</taxon>
        <taxon>Teleostei</taxon>
        <taxon>Neoteleostei</taxon>
        <taxon>Acanthomorphata</taxon>
        <taxon>Eupercaria</taxon>
        <taxon>Perciformes</taxon>
        <taxon>Cottioidei</taxon>
        <taxon>Cottales</taxon>
        <taxon>Liparidae</taxon>
        <taxon>Liparis</taxon>
    </lineage>
</organism>
<keyword evidence="3" id="KW-1185">Reference proteome</keyword>
<feature type="region of interest" description="Disordered" evidence="1">
    <location>
        <begin position="1"/>
        <end position="131"/>
    </location>
</feature>
<feature type="compositionally biased region" description="Low complexity" evidence="1">
    <location>
        <begin position="102"/>
        <end position="116"/>
    </location>
</feature>
<name>A0A4Z2H9Y6_9TELE</name>
<sequence length="155" mass="17181">MSALEKKSCPPSLKEPRSPESSRAPRRDPRPPRLNAVVNSGPGLHTHEAGYLQRATGCLLPLDKSRRPRGKRPSIWRVSHREQCPLVAERAQRSLTAKATSLEDSPSSSSSASRSSAGERVRWRPPPPPPARCLAPCWWESGDWVTMRERCSAVV</sequence>
<dbReference type="AlphaFoldDB" id="A0A4Z2H9Y6"/>
<comment type="caution">
    <text evidence="2">The sequence shown here is derived from an EMBL/GenBank/DDBJ whole genome shotgun (WGS) entry which is preliminary data.</text>
</comment>
<proteinExistence type="predicted"/>
<gene>
    <name evidence="2" type="ORF">EYF80_028056</name>
</gene>
<evidence type="ECO:0000256" key="1">
    <source>
        <dbReference type="SAM" id="MobiDB-lite"/>
    </source>
</evidence>
<evidence type="ECO:0000313" key="3">
    <source>
        <dbReference type="Proteomes" id="UP000314294"/>
    </source>
</evidence>
<dbReference type="Proteomes" id="UP000314294">
    <property type="component" value="Unassembled WGS sequence"/>
</dbReference>
<feature type="compositionally biased region" description="Basic and acidic residues" evidence="1">
    <location>
        <begin position="1"/>
        <end position="31"/>
    </location>
</feature>
<evidence type="ECO:0000313" key="2">
    <source>
        <dbReference type="EMBL" id="TNN61694.1"/>
    </source>
</evidence>
<protein>
    <submittedName>
        <fullName evidence="2">Uncharacterized protein</fullName>
    </submittedName>
</protein>